<evidence type="ECO:0000313" key="3">
    <source>
        <dbReference type="Proteomes" id="UP000245956"/>
    </source>
</evidence>
<evidence type="ECO:0000313" key="2">
    <source>
        <dbReference type="EMBL" id="PWI71959.1"/>
    </source>
</evidence>
<sequence>MGQQTITMPSAIALVAQVSTRTHVDTVATTNVRACERPSKSFSAHLFMISLRKAPHPRHPPAGHDCQCSPSCPPSPLPASPSHVHLTNVGDQTAQLACSTWPSAPRSGLRDGPQDPQSVERQCDRRAFTTPGLMGWLAACQVSLHGTGAFGDFFATQVQPGKERVALTAASRVNEDRRKPSRPPASSLPTLPPPDERTKQTPARRPRVQVSMSGSAHFPPGKLSKPLVQVLPATPVSSTSPPGNLYQTSFAHVGGKAAKYAWPPPLSTNQILRHE</sequence>
<gene>
    <name evidence="2" type="ORF">PCL_10582</name>
</gene>
<accession>A0A2U3EBS7</accession>
<organism evidence="2 3">
    <name type="scientific">Purpureocillium lilacinum</name>
    <name type="common">Paecilomyces lilacinus</name>
    <dbReference type="NCBI Taxonomy" id="33203"/>
    <lineage>
        <taxon>Eukaryota</taxon>
        <taxon>Fungi</taxon>
        <taxon>Dikarya</taxon>
        <taxon>Ascomycota</taxon>
        <taxon>Pezizomycotina</taxon>
        <taxon>Sordariomycetes</taxon>
        <taxon>Hypocreomycetidae</taxon>
        <taxon>Hypocreales</taxon>
        <taxon>Ophiocordycipitaceae</taxon>
        <taxon>Purpureocillium</taxon>
    </lineage>
</organism>
<feature type="region of interest" description="Disordered" evidence="1">
    <location>
        <begin position="101"/>
        <end position="121"/>
    </location>
</feature>
<evidence type="ECO:0000256" key="1">
    <source>
        <dbReference type="SAM" id="MobiDB-lite"/>
    </source>
</evidence>
<dbReference type="AlphaFoldDB" id="A0A2U3EBS7"/>
<dbReference type="Proteomes" id="UP000245956">
    <property type="component" value="Unassembled WGS sequence"/>
</dbReference>
<dbReference type="EMBL" id="LCWV01000006">
    <property type="protein sequence ID" value="PWI71959.1"/>
    <property type="molecule type" value="Genomic_DNA"/>
</dbReference>
<reference evidence="2 3" key="1">
    <citation type="journal article" date="2016" name="Front. Microbiol.">
        <title>Genome and transcriptome sequences reveal the specific parasitism of the nematophagous Purpureocillium lilacinum 36-1.</title>
        <authorList>
            <person name="Xie J."/>
            <person name="Li S."/>
            <person name="Mo C."/>
            <person name="Xiao X."/>
            <person name="Peng D."/>
            <person name="Wang G."/>
            <person name="Xiao Y."/>
        </authorList>
    </citation>
    <scope>NUCLEOTIDE SEQUENCE [LARGE SCALE GENOMIC DNA]</scope>
    <source>
        <strain evidence="2 3">36-1</strain>
    </source>
</reference>
<comment type="caution">
    <text evidence="2">The sequence shown here is derived from an EMBL/GenBank/DDBJ whole genome shotgun (WGS) entry which is preliminary data.</text>
</comment>
<name>A0A2U3EBS7_PURLI</name>
<protein>
    <submittedName>
        <fullName evidence="2">Uncharacterized protein</fullName>
    </submittedName>
</protein>
<proteinExistence type="predicted"/>
<feature type="region of interest" description="Disordered" evidence="1">
    <location>
        <begin position="169"/>
        <end position="224"/>
    </location>
</feature>